<proteinExistence type="predicted"/>
<dbReference type="Proteomes" id="UP000319257">
    <property type="component" value="Unassembled WGS sequence"/>
</dbReference>
<protein>
    <submittedName>
        <fullName evidence="1">Uncharacterized protein</fullName>
    </submittedName>
</protein>
<dbReference type="RefSeq" id="XP_030992402.1">
    <property type="nucleotide sequence ID" value="XM_031143278.1"/>
</dbReference>
<organism evidence="1 2">
    <name type="scientific">Thyridium curvatum</name>
    <dbReference type="NCBI Taxonomy" id="1093900"/>
    <lineage>
        <taxon>Eukaryota</taxon>
        <taxon>Fungi</taxon>
        <taxon>Dikarya</taxon>
        <taxon>Ascomycota</taxon>
        <taxon>Pezizomycotina</taxon>
        <taxon>Sordariomycetes</taxon>
        <taxon>Sordariomycetidae</taxon>
        <taxon>Thyridiales</taxon>
        <taxon>Thyridiaceae</taxon>
        <taxon>Thyridium</taxon>
    </lineage>
</organism>
<evidence type="ECO:0000313" key="2">
    <source>
        <dbReference type="Proteomes" id="UP000319257"/>
    </source>
</evidence>
<sequence length="421" mass="45431">MASRKGQRPKKPFVYCVGSPPGFDPAEQARSEDVRNTTLALLDKDDFAGAVRSWFKITTRDSYVYHAMGSCVLDQVQHVVGLGAVNGLHDWYADTDGKYLPRPPQQDILAYTALFSPTASFQPALRSLSSNAKKQSLRASVAAHLSATRFIHPHLQAALAIPRLPKSAKHPFTSPPNPYLDFWSWSCRALEWAGPCPESNRLRPPKAHHVLPVLMHHFGCACPSHEALEILRLLSAAAAGGDGKPRSKPRTVADVGSGGGYWTYCLRARGVPCLAVDSAQSEWRATWVPDTVIADGASWLSSATGSEDGDDLILLLVYPVVGGGAGAGGEEGSFTRGLLDAYAGDTVVVVGTQNANGYTGFSDMTMDQYMARERPEWTRVVQIPLPSFAGKDEAMYIYQRGKRAPPPVPEAGEAAVEDVNG</sequence>
<dbReference type="InParanoid" id="A0A507B0Q1"/>
<accession>A0A507B0Q1</accession>
<dbReference type="EMBL" id="SKBQ01000055">
    <property type="protein sequence ID" value="TPX10691.1"/>
    <property type="molecule type" value="Genomic_DNA"/>
</dbReference>
<dbReference type="GeneID" id="41975872"/>
<dbReference type="PANTHER" id="PTHR39290:SF6">
    <property type="entry name" value="S-ADENOSYL-L-METHIONINE-DEPENDENT METHYLTRANSFERASES SUPERFAMILY PROTEIN"/>
    <property type="match status" value="1"/>
</dbReference>
<dbReference type="PANTHER" id="PTHR39290">
    <property type="entry name" value="C3H1-TYPE DOMAIN-CONTAINING PROTEIN-RELATED"/>
    <property type="match status" value="1"/>
</dbReference>
<dbReference type="AlphaFoldDB" id="A0A507B0Q1"/>
<keyword evidence="2" id="KW-1185">Reference proteome</keyword>
<gene>
    <name evidence="1" type="ORF">E0L32_008425</name>
</gene>
<comment type="caution">
    <text evidence="1">The sequence shown here is derived from an EMBL/GenBank/DDBJ whole genome shotgun (WGS) entry which is preliminary data.</text>
</comment>
<name>A0A507B0Q1_9PEZI</name>
<evidence type="ECO:0000313" key="1">
    <source>
        <dbReference type="EMBL" id="TPX10691.1"/>
    </source>
</evidence>
<dbReference type="OrthoDB" id="5411518at2759"/>
<reference evidence="1 2" key="1">
    <citation type="submission" date="2019-06" db="EMBL/GenBank/DDBJ databases">
        <title>Draft genome sequence of the filamentous fungus Phialemoniopsis curvata isolated from diesel fuel.</title>
        <authorList>
            <person name="Varaljay V.A."/>
            <person name="Lyon W.J."/>
            <person name="Crouch A.L."/>
            <person name="Drake C.E."/>
            <person name="Hollomon J.M."/>
            <person name="Nadeau L.J."/>
            <person name="Nunn H.S."/>
            <person name="Stevenson B.S."/>
            <person name="Bojanowski C.L."/>
            <person name="Crookes-Goodson W.J."/>
        </authorList>
    </citation>
    <scope>NUCLEOTIDE SEQUENCE [LARGE SCALE GENOMIC DNA]</scope>
    <source>
        <strain evidence="1 2">D216</strain>
    </source>
</reference>